<dbReference type="PROSITE" id="PS50097">
    <property type="entry name" value="BTB"/>
    <property type="match status" value="1"/>
</dbReference>
<keyword evidence="3" id="KW-1185">Reference proteome</keyword>
<dbReference type="SMART" id="SM00225">
    <property type="entry name" value="BTB"/>
    <property type="match status" value="1"/>
</dbReference>
<accession>A0A164NMU6</accession>
<evidence type="ECO:0000313" key="3">
    <source>
        <dbReference type="Proteomes" id="UP000076722"/>
    </source>
</evidence>
<name>A0A164NMU6_9AGAM</name>
<evidence type="ECO:0000313" key="2">
    <source>
        <dbReference type="EMBL" id="KZS87857.1"/>
    </source>
</evidence>
<dbReference type="InterPro" id="IPR000210">
    <property type="entry name" value="BTB/POZ_dom"/>
</dbReference>
<sequence>MANASTTTVPESTKSPHFQFPDADLIIRTSDNVTFHVHKTILSFASRVFRDMLSLDNINPPYTSEQRIVDVSEDGILTDAMLRYFYPLPRPIFSNLAPIIILLEIADKYDVPIIATSLEDFLLTTTLGQVEPIRAYAVSKKFKLLRFEAYMEPVILKLPYSIFQGKDAPDELSVITSDDIRKLDFYRSRRVARVDALLMEELENAPKCRCKKDQAIEFMEYHPDVTTEEERASLEDGMTCLAWSSFTSHYIRRLRENPTLDISTRYLRQEAIDDEHCKNAKKNLYGGYVEIIADFKRQIAKIPWTFPDQWKAYESRKFELNKAYRDSVKFEYAELK</sequence>
<dbReference type="SUPFAM" id="SSF54695">
    <property type="entry name" value="POZ domain"/>
    <property type="match status" value="1"/>
</dbReference>
<dbReference type="STRING" id="1314777.A0A164NMU6"/>
<reference evidence="2 3" key="1">
    <citation type="journal article" date="2016" name="Mol. Biol. Evol.">
        <title>Comparative Genomics of Early-Diverging Mushroom-Forming Fungi Provides Insights into the Origins of Lignocellulose Decay Capabilities.</title>
        <authorList>
            <person name="Nagy L.G."/>
            <person name="Riley R."/>
            <person name="Tritt A."/>
            <person name="Adam C."/>
            <person name="Daum C."/>
            <person name="Floudas D."/>
            <person name="Sun H."/>
            <person name="Yadav J.S."/>
            <person name="Pangilinan J."/>
            <person name="Larsson K.H."/>
            <person name="Matsuura K."/>
            <person name="Barry K."/>
            <person name="Labutti K."/>
            <person name="Kuo R."/>
            <person name="Ohm R.A."/>
            <person name="Bhattacharya S.S."/>
            <person name="Shirouzu T."/>
            <person name="Yoshinaga Y."/>
            <person name="Martin F.M."/>
            <person name="Grigoriev I.V."/>
            <person name="Hibbett D.S."/>
        </authorList>
    </citation>
    <scope>NUCLEOTIDE SEQUENCE [LARGE SCALE GENOMIC DNA]</scope>
    <source>
        <strain evidence="2 3">HHB9708</strain>
    </source>
</reference>
<gene>
    <name evidence="2" type="ORF">SISNIDRAFT_460470</name>
</gene>
<dbReference type="Proteomes" id="UP000076722">
    <property type="component" value="Unassembled WGS sequence"/>
</dbReference>
<feature type="domain" description="BTB" evidence="1">
    <location>
        <begin position="23"/>
        <end position="86"/>
    </location>
</feature>
<dbReference type="InterPro" id="IPR011333">
    <property type="entry name" value="SKP1/BTB/POZ_sf"/>
</dbReference>
<evidence type="ECO:0000259" key="1">
    <source>
        <dbReference type="PROSITE" id="PS50097"/>
    </source>
</evidence>
<dbReference type="EMBL" id="KV419443">
    <property type="protein sequence ID" value="KZS87857.1"/>
    <property type="molecule type" value="Genomic_DNA"/>
</dbReference>
<dbReference type="Gene3D" id="3.30.710.10">
    <property type="entry name" value="Potassium Channel Kv1.1, Chain A"/>
    <property type="match status" value="1"/>
</dbReference>
<dbReference type="Pfam" id="PF00651">
    <property type="entry name" value="BTB"/>
    <property type="match status" value="1"/>
</dbReference>
<dbReference type="AlphaFoldDB" id="A0A164NMU6"/>
<protein>
    <recommendedName>
        <fullName evidence="1">BTB domain-containing protein</fullName>
    </recommendedName>
</protein>
<organism evidence="2 3">
    <name type="scientific">Sistotremastrum niveocremeum HHB9708</name>
    <dbReference type="NCBI Taxonomy" id="1314777"/>
    <lineage>
        <taxon>Eukaryota</taxon>
        <taxon>Fungi</taxon>
        <taxon>Dikarya</taxon>
        <taxon>Basidiomycota</taxon>
        <taxon>Agaricomycotina</taxon>
        <taxon>Agaricomycetes</taxon>
        <taxon>Sistotremastrales</taxon>
        <taxon>Sistotremastraceae</taxon>
        <taxon>Sertulicium</taxon>
        <taxon>Sertulicium niveocremeum</taxon>
    </lineage>
</organism>
<proteinExistence type="predicted"/>